<protein>
    <submittedName>
        <fullName evidence="2">Uncharacterized protein</fullName>
    </submittedName>
</protein>
<accession>A0AA39WE00</accession>
<proteinExistence type="predicted"/>
<evidence type="ECO:0000313" key="3">
    <source>
        <dbReference type="Proteomes" id="UP001175000"/>
    </source>
</evidence>
<evidence type="ECO:0000313" key="2">
    <source>
        <dbReference type="EMBL" id="KAK0613638.1"/>
    </source>
</evidence>
<keyword evidence="3" id="KW-1185">Reference proteome</keyword>
<feature type="region of interest" description="Disordered" evidence="1">
    <location>
        <begin position="1"/>
        <end position="25"/>
    </location>
</feature>
<evidence type="ECO:0000256" key="1">
    <source>
        <dbReference type="SAM" id="MobiDB-lite"/>
    </source>
</evidence>
<gene>
    <name evidence="2" type="ORF">B0T14DRAFT_526626</name>
</gene>
<dbReference type="EMBL" id="JAULSU010000006">
    <property type="protein sequence ID" value="KAK0613638.1"/>
    <property type="molecule type" value="Genomic_DNA"/>
</dbReference>
<comment type="caution">
    <text evidence="2">The sequence shown here is derived from an EMBL/GenBank/DDBJ whole genome shotgun (WGS) entry which is preliminary data.</text>
</comment>
<sequence length="84" mass="9045">MAAEHHQVQGSTSISSAKAARPKKGVASLPAWAQDALALDAREQPWKAQFGHEQDDPNFSKEKDTCLFYNGKNNVCLGEGSMAA</sequence>
<dbReference type="Proteomes" id="UP001175000">
    <property type="component" value="Unassembled WGS sequence"/>
</dbReference>
<name>A0AA39WE00_9PEZI</name>
<dbReference type="AlphaFoldDB" id="A0AA39WE00"/>
<reference evidence="2" key="1">
    <citation type="submission" date="2023-06" db="EMBL/GenBank/DDBJ databases">
        <title>Genome-scale phylogeny and comparative genomics of the fungal order Sordariales.</title>
        <authorList>
            <consortium name="Lawrence Berkeley National Laboratory"/>
            <person name="Hensen N."/>
            <person name="Bonometti L."/>
            <person name="Westerberg I."/>
            <person name="Brannstrom I.O."/>
            <person name="Guillou S."/>
            <person name="Cros-Aarteil S."/>
            <person name="Calhoun S."/>
            <person name="Haridas S."/>
            <person name="Kuo A."/>
            <person name="Mondo S."/>
            <person name="Pangilinan J."/>
            <person name="Riley R."/>
            <person name="Labutti K."/>
            <person name="Andreopoulos B."/>
            <person name="Lipzen A."/>
            <person name="Chen C."/>
            <person name="Yanf M."/>
            <person name="Daum C."/>
            <person name="Ng V."/>
            <person name="Clum A."/>
            <person name="Steindorff A."/>
            <person name="Ohm R."/>
            <person name="Martin F."/>
            <person name="Silar P."/>
            <person name="Natvig D."/>
            <person name="Lalanne C."/>
            <person name="Gautier V."/>
            <person name="Ament-Velasquez S.L."/>
            <person name="Kruys A."/>
            <person name="Hutchinson M.I."/>
            <person name="Powell A.J."/>
            <person name="Barry K."/>
            <person name="Miller A.N."/>
            <person name="Grigoriev I.V."/>
            <person name="Debuchy R."/>
            <person name="Gladieux P."/>
            <person name="Thoren M.H."/>
            <person name="Johannesson H."/>
        </authorList>
    </citation>
    <scope>NUCLEOTIDE SEQUENCE</scope>
    <source>
        <strain evidence="2">CBS 606.72</strain>
    </source>
</reference>
<organism evidence="2 3">
    <name type="scientific">Immersiella caudata</name>
    <dbReference type="NCBI Taxonomy" id="314043"/>
    <lineage>
        <taxon>Eukaryota</taxon>
        <taxon>Fungi</taxon>
        <taxon>Dikarya</taxon>
        <taxon>Ascomycota</taxon>
        <taxon>Pezizomycotina</taxon>
        <taxon>Sordariomycetes</taxon>
        <taxon>Sordariomycetidae</taxon>
        <taxon>Sordariales</taxon>
        <taxon>Lasiosphaeriaceae</taxon>
        <taxon>Immersiella</taxon>
    </lineage>
</organism>